<dbReference type="InterPro" id="IPR010432">
    <property type="entry name" value="RDD"/>
</dbReference>
<dbReference type="PANTHER" id="PTHR36115">
    <property type="entry name" value="PROLINE-RICH ANTIGEN HOMOLOG-RELATED"/>
    <property type="match status" value="1"/>
</dbReference>
<dbReference type="GO" id="GO:0005886">
    <property type="term" value="C:plasma membrane"/>
    <property type="evidence" value="ECO:0007669"/>
    <property type="project" value="UniProtKB-SubCell"/>
</dbReference>
<accession>A0A7V7RPL0</accession>
<keyword evidence="9" id="KW-1185">Reference proteome</keyword>
<proteinExistence type="predicted"/>
<feature type="transmembrane region" description="Helical" evidence="6">
    <location>
        <begin position="136"/>
        <end position="155"/>
    </location>
</feature>
<sequence>MNATLEKENLHTHPEFAGFWIRFAAYLIDSLIVGIPLSMLGIVIFMLSLGTSDAMLILMNDPYIETLTAEQEMDLIIRYIVSLFAIIAISYIVSIAYFAGLHASKWQGTVGKKLLGLKVSDIQGRRISFWRALGRYAAMSFLSGILLIGYIIAAFTEKKQALHDLIAGTIVLKK</sequence>
<evidence type="ECO:0000256" key="2">
    <source>
        <dbReference type="ARBA" id="ARBA00022475"/>
    </source>
</evidence>
<dbReference type="OrthoDB" id="9793824at2"/>
<evidence type="ECO:0000256" key="3">
    <source>
        <dbReference type="ARBA" id="ARBA00022692"/>
    </source>
</evidence>
<comment type="caution">
    <text evidence="8">The sequence shown here is derived from an EMBL/GenBank/DDBJ whole genome shotgun (WGS) entry which is preliminary data.</text>
</comment>
<evidence type="ECO:0000256" key="6">
    <source>
        <dbReference type="SAM" id="Phobius"/>
    </source>
</evidence>
<reference evidence="8 9" key="1">
    <citation type="journal article" date="2014" name="Arch. Microbiol.">
        <title>Bacillus mesophilum sp. nov., strain IITR-54T, a novel 4-chlorobiphenyl dechlorinating bacterium.</title>
        <authorList>
            <person name="Manickam N."/>
            <person name="Singh N.K."/>
            <person name="Bajaj A."/>
            <person name="Kumar R.M."/>
            <person name="Kaur G."/>
            <person name="Kaur N."/>
            <person name="Bala M."/>
            <person name="Kumar A."/>
            <person name="Mayilraj S."/>
        </authorList>
    </citation>
    <scope>NUCLEOTIDE SEQUENCE [LARGE SCALE GENOMIC DNA]</scope>
    <source>
        <strain evidence="8 9">IITR-54</strain>
    </source>
</reference>
<feature type="transmembrane region" description="Helical" evidence="6">
    <location>
        <begin position="76"/>
        <end position="99"/>
    </location>
</feature>
<comment type="subcellular location">
    <subcellularLocation>
        <location evidence="1">Cell membrane</location>
        <topology evidence="1">Multi-pass membrane protein</topology>
    </subcellularLocation>
</comment>
<keyword evidence="2" id="KW-1003">Cell membrane</keyword>
<feature type="transmembrane region" description="Helical" evidence="6">
    <location>
        <begin position="20"/>
        <end position="49"/>
    </location>
</feature>
<evidence type="ECO:0000313" key="9">
    <source>
        <dbReference type="Proteomes" id="UP000441354"/>
    </source>
</evidence>
<evidence type="ECO:0000256" key="1">
    <source>
        <dbReference type="ARBA" id="ARBA00004651"/>
    </source>
</evidence>
<keyword evidence="4 6" id="KW-1133">Transmembrane helix</keyword>
<gene>
    <name evidence="8" type="ORF">F7732_01275</name>
</gene>
<evidence type="ECO:0000256" key="4">
    <source>
        <dbReference type="ARBA" id="ARBA00022989"/>
    </source>
</evidence>
<evidence type="ECO:0000259" key="7">
    <source>
        <dbReference type="Pfam" id="PF06271"/>
    </source>
</evidence>
<keyword evidence="3 6" id="KW-0812">Transmembrane</keyword>
<protein>
    <submittedName>
        <fullName evidence="8">RDD family protein</fullName>
    </submittedName>
</protein>
<dbReference type="InterPro" id="IPR051791">
    <property type="entry name" value="Pra-immunoreactive"/>
</dbReference>
<evidence type="ECO:0000256" key="5">
    <source>
        <dbReference type="ARBA" id="ARBA00023136"/>
    </source>
</evidence>
<organism evidence="8 9">
    <name type="scientific">Bacillus mesophilum</name>
    <dbReference type="NCBI Taxonomy" id="1071718"/>
    <lineage>
        <taxon>Bacteria</taxon>
        <taxon>Bacillati</taxon>
        <taxon>Bacillota</taxon>
        <taxon>Bacilli</taxon>
        <taxon>Bacillales</taxon>
        <taxon>Bacillaceae</taxon>
        <taxon>Bacillus</taxon>
    </lineage>
</organism>
<dbReference type="Pfam" id="PF06271">
    <property type="entry name" value="RDD"/>
    <property type="match status" value="1"/>
</dbReference>
<dbReference type="AlphaFoldDB" id="A0A7V7RPL0"/>
<keyword evidence="5 6" id="KW-0472">Membrane</keyword>
<feature type="domain" description="RDD" evidence="7">
    <location>
        <begin position="17"/>
        <end position="168"/>
    </location>
</feature>
<name>A0A7V7RPL0_9BACI</name>
<dbReference type="EMBL" id="WBOT01000001">
    <property type="protein sequence ID" value="KAB2335228.1"/>
    <property type="molecule type" value="Genomic_DNA"/>
</dbReference>
<dbReference type="Proteomes" id="UP000441354">
    <property type="component" value="Unassembled WGS sequence"/>
</dbReference>
<dbReference type="PANTHER" id="PTHR36115:SF9">
    <property type="entry name" value="LMO1584 PROTEIN"/>
    <property type="match status" value="1"/>
</dbReference>
<evidence type="ECO:0000313" key="8">
    <source>
        <dbReference type="EMBL" id="KAB2335228.1"/>
    </source>
</evidence>
<dbReference type="RefSeq" id="WP_151571906.1">
    <property type="nucleotide sequence ID" value="NZ_WBOT01000001.1"/>
</dbReference>